<evidence type="ECO:0000313" key="3">
    <source>
        <dbReference type="Proteomes" id="UP000584931"/>
    </source>
</evidence>
<organism evidence="2 3">
    <name type="scientific">Nocardiopsis sinuspersici</name>
    <dbReference type="NCBI Taxonomy" id="501010"/>
    <lineage>
        <taxon>Bacteria</taxon>
        <taxon>Bacillati</taxon>
        <taxon>Actinomycetota</taxon>
        <taxon>Actinomycetes</taxon>
        <taxon>Streptosporangiales</taxon>
        <taxon>Nocardiopsidaceae</taxon>
        <taxon>Nocardiopsis</taxon>
    </lineage>
</organism>
<reference evidence="2 3" key="1">
    <citation type="submission" date="2020-07" db="EMBL/GenBank/DDBJ databases">
        <title>Sequencing the genomes of 1000 actinobacteria strains.</title>
        <authorList>
            <person name="Klenk H.-P."/>
        </authorList>
    </citation>
    <scope>NUCLEOTIDE SEQUENCE [LARGE SCALE GENOMIC DNA]</scope>
    <source>
        <strain evidence="2 3">DSM 45278</strain>
    </source>
</reference>
<evidence type="ECO:0000313" key="2">
    <source>
        <dbReference type="EMBL" id="NYH55050.1"/>
    </source>
</evidence>
<dbReference type="Proteomes" id="UP000584931">
    <property type="component" value="Unassembled WGS sequence"/>
</dbReference>
<feature type="compositionally biased region" description="Basic and acidic residues" evidence="1">
    <location>
        <begin position="34"/>
        <end position="44"/>
    </location>
</feature>
<protein>
    <submittedName>
        <fullName evidence="2">Uncharacterized protein</fullName>
    </submittedName>
</protein>
<gene>
    <name evidence="2" type="ORF">HNR06_004639</name>
</gene>
<sequence>MRFVHWSAARGLPNLTGVRVIRAHPADSTDDIDGTDHERDTTTR</sequence>
<dbReference type="EMBL" id="JACCHL010000001">
    <property type="protein sequence ID" value="NYH55050.1"/>
    <property type="molecule type" value="Genomic_DNA"/>
</dbReference>
<feature type="region of interest" description="Disordered" evidence="1">
    <location>
        <begin position="22"/>
        <end position="44"/>
    </location>
</feature>
<evidence type="ECO:0000256" key="1">
    <source>
        <dbReference type="SAM" id="MobiDB-lite"/>
    </source>
</evidence>
<dbReference type="RefSeq" id="WP_255528182.1">
    <property type="nucleotide sequence ID" value="NZ_JACCHL010000001.1"/>
</dbReference>
<proteinExistence type="predicted"/>
<comment type="caution">
    <text evidence="2">The sequence shown here is derived from an EMBL/GenBank/DDBJ whole genome shotgun (WGS) entry which is preliminary data.</text>
</comment>
<accession>A0A7Z0BM93</accession>
<dbReference type="AlphaFoldDB" id="A0A7Z0BM93"/>
<name>A0A7Z0BM93_9ACTN</name>